<gene>
    <name evidence="2" type="ORF">AWR36_014755</name>
</gene>
<name>A0ABX4HW48_9GAMM</name>
<evidence type="ECO:0000259" key="1">
    <source>
        <dbReference type="Pfam" id="PF11845"/>
    </source>
</evidence>
<dbReference type="Proteomes" id="UP000218427">
    <property type="component" value="Unassembled WGS sequence"/>
</dbReference>
<protein>
    <submittedName>
        <fullName evidence="2">DUF3365 domain-containing protein</fullName>
    </submittedName>
</protein>
<sequence length="190" mass="20559">MKFPLTITVLLLGVIGNAWADESGIAIGQARQASLALGKTLKQELVSAMKRGGPVEAISVCNLKAMPLTEQISTETGWQVARTSLKVRNPANSPDDWERHQLQQFQARLDAGESMASLEAATTEQRDGKSVQRFMKAIPVQGPCLVCHGTELAPAVAQKLDSLYPNDQARGYQLGELRGAFTLERVISGE</sequence>
<feature type="domain" description="Tll0287-like" evidence="1">
    <location>
        <begin position="49"/>
        <end position="182"/>
    </location>
</feature>
<organism evidence="2 3">
    <name type="scientific">Microbulbifer flavimaris</name>
    <dbReference type="NCBI Taxonomy" id="1781068"/>
    <lineage>
        <taxon>Bacteria</taxon>
        <taxon>Pseudomonadati</taxon>
        <taxon>Pseudomonadota</taxon>
        <taxon>Gammaproteobacteria</taxon>
        <taxon>Cellvibrionales</taxon>
        <taxon>Microbulbiferaceae</taxon>
        <taxon>Microbulbifer</taxon>
    </lineage>
</organism>
<dbReference type="RefSeq" id="WP_067104730.1">
    <property type="nucleotide sequence ID" value="NZ_LRFG02000006.1"/>
</dbReference>
<comment type="caution">
    <text evidence="2">The sequence shown here is derived from an EMBL/GenBank/DDBJ whole genome shotgun (WGS) entry which is preliminary data.</text>
</comment>
<accession>A0ABX4HW48</accession>
<dbReference type="InterPro" id="IPR021796">
    <property type="entry name" value="Tll0287-like_dom"/>
</dbReference>
<proteinExistence type="predicted"/>
<evidence type="ECO:0000313" key="2">
    <source>
        <dbReference type="EMBL" id="PCO04327.1"/>
    </source>
</evidence>
<dbReference type="Pfam" id="PF11845">
    <property type="entry name" value="Tll0287-like"/>
    <property type="match status" value="1"/>
</dbReference>
<reference evidence="2" key="1">
    <citation type="submission" date="2017-08" db="EMBL/GenBank/DDBJ databases">
        <title>Microbulbifer marisrubri sp. nov., a halophilic alphaproteobacterium isolated from marine sediment of the Yellow Sea, China.</title>
        <authorList>
            <person name="Zhang G."/>
            <person name="Xiong Q."/>
        </authorList>
    </citation>
    <scope>NUCLEOTIDE SEQUENCE [LARGE SCALE GENOMIC DNA]</scope>
    <source>
        <strain evidence="2">WRN-8</strain>
    </source>
</reference>
<keyword evidence="3" id="KW-1185">Reference proteome</keyword>
<evidence type="ECO:0000313" key="3">
    <source>
        <dbReference type="Proteomes" id="UP000218427"/>
    </source>
</evidence>
<dbReference type="EMBL" id="LRFG02000006">
    <property type="protein sequence ID" value="PCO04327.1"/>
    <property type="molecule type" value="Genomic_DNA"/>
</dbReference>